<comment type="caution">
    <text evidence="1">The sequence shown here is derived from an EMBL/GenBank/DDBJ whole genome shotgun (WGS) entry which is preliminary data.</text>
</comment>
<dbReference type="InterPro" id="IPR014718">
    <property type="entry name" value="GH-type_carb-bd"/>
</dbReference>
<sequence length="306" mass="33317">MKDNATERVQLEAGALRLELAPAVGGAVAALYDVQDGARFDWLRPATDDALSRRDLFAMASFALLPWCNRIREGHAHFGGREIAIRAGHPAGPSGRHPLHGIGWMRPWRVAQAAPARTLLELAVDADAQWPWRFEASQSFELDPSGLRCTVALTNRDTAPMPAGIGHHPYFPHRAGTRLQTTTAAMWRGDSEVMPVGLEPTAEVARLRHGVRLSELDLDNNFTGWQHAARIDWPGSSRALEMSADPPLDFFVLYCPSGADHFCAEPVSQCTDAINLADRYGPGEVGGTVLAPGETLSGSWTLRSAR</sequence>
<name>A0ABU8VEE1_9BURK</name>
<dbReference type="CDD" id="cd09021">
    <property type="entry name" value="Aldose_epim_Ec_YphB"/>
    <property type="match status" value="1"/>
</dbReference>
<protein>
    <submittedName>
        <fullName evidence="1">Aldose 1-epimerase</fullName>
    </submittedName>
</protein>
<dbReference type="Gene3D" id="2.70.98.10">
    <property type="match status" value="1"/>
</dbReference>
<gene>
    <name evidence="1" type="ORF">WKW77_10835</name>
</gene>
<dbReference type="InterPro" id="IPR008183">
    <property type="entry name" value="Aldose_1/G6P_1-epimerase"/>
</dbReference>
<evidence type="ECO:0000313" key="1">
    <source>
        <dbReference type="EMBL" id="MEJ8811562.1"/>
    </source>
</evidence>
<dbReference type="Proteomes" id="UP001365846">
    <property type="component" value="Unassembled WGS sequence"/>
</dbReference>
<dbReference type="Pfam" id="PF01263">
    <property type="entry name" value="Aldose_epim"/>
    <property type="match status" value="1"/>
</dbReference>
<keyword evidence="2" id="KW-1185">Reference proteome</keyword>
<reference evidence="1 2" key="1">
    <citation type="submission" date="2024-03" db="EMBL/GenBank/DDBJ databases">
        <title>Novel species of the genus Variovorax.</title>
        <authorList>
            <person name="Liu Q."/>
            <person name="Xin Y.-H."/>
        </authorList>
    </citation>
    <scope>NUCLEOTIDE SEQUENCE [LARGE SCALE GENOMIC DNA]</scope>
    <source>
        <strain evidence="1 2">KACC 18899</strain>
    </source>
</reference>
<dbReference type="EMBL" id="JBBKZU010000004">
    <property type="protein sequence ID" value="MEJ8811562.1"/>
    <property type="molecule type" value="Genomic_DNA"/>
</dbReference>
<evidence type="ECO:0000313" key="2">
    <source>
        <dbReference type="Proteomes" id="UP001365846"/>
    </source>
</evidence>
<dbReference type="InterPro" id="IPR011013">
    <property type="entry name" value="Gal_mutarotase_sf_dom"/>
</dbReference>
<proteinExistence type="predicted"/>
<accession>A0ABU8VEE1</accession>
<dbReference type="RefSeq" id="WP_340356849.1">
    <property type="nucleotide sequence ID" value="NZ_JBBKZU010000004.1"/>
</dbReference>
<dbReference type="SUPFAM" id="SSF74650">
    <property type="entry name" value="Galactose mutarotase-like"/>
    <property type="match status" value="1"/>
</dbReference>
<organism evidence="1 2">
    <name type="scientific">Variovorax ureilyticus</name>
    <dbReference type="NCBI Taxonomy" id="1836198"/>
    <lineage>
        <taxon>Bacteria</taxon>
        <taxon>Pseudomonadati</taxon>
        <taxon>Pseudomonadota</taxon>
        <taxon>Betaproteobacteria</taxon>
        <taxon>Burkholderiales</taxon>
        <taxon>Comamonadaceae</taxon>
        <taxon>Variovorax</taxon>
    </lineage>
</organism>